<protein>
    <recommendedName>
        <fullName evidence="4">Rad21/Rec8-like protein N-terminal domain-containing protein</fullName>
    </recommendedName>
</protein>
<feature type="region of interest" description="Disordered" evidence="3">
    <location>
        <begin position="424"/>
        <end position="478"/>
    </location>
</feature>
<dbReference type="InterPro" id="IPR006910">
    <property type="entry name" value="Rad21_Rec8_N"/>
</dbReference>
<dbReference type="InterPro" id="IPR039781">
    <property type="entry name" value="Rad21/Rec8-like"/>
</dbReference>
<organism evidence="5 6">
    <name type="scientific">Geotrichum candidum</name>
    <name type="common">Oospora lactis</name>
    <name type="synonym">Dipodascus geotrichum</name>
    <dbReference type="NCBI Taxonomy" id="1173061"/>
    <lineage>
        <taxon>Eukaryota</taxon>
        <taxon>Fungi</taxon>
        <taxon>Dikarya</taxon>
        <taxon>Ascomycota</taxon>
        <taxon>Saccharomycotina</taxon>
        <taxon>Dipodascomycetes</taxon>
        <taxon>Dipodascales</taxon>
        <taxon>Dipodascaceae</taxon>
        <taxon>Geotrichum</taxon>
    </lineage>
</organism>
<dbReference type="GO" id="GO:0008278">
    <property type="term" value="C:cohesin complex"/>
    <property type="evidence" value="ECO:0007669"/>
    <property type="project" value="InterPro"/>
</dbReference>
<reference evidence="5" key="1">
    <citation type="submission" date="2014-03" db="EMBL/GenBank/DDBJ databases">
        <authorList>
            <person name="Casaregola S."/>
        </authorList>
    </citation>
    <scope>NUCLEOTIDE SEQUENCE [LARGE SCALE GENOMIC DNA]</scope>
    <source>
        <strain evidence="5">CLIB 918</strain>
    </source>
</reference>
<dbReference type="AlphaFoldDB" id="A0A0J9XAM0"/>
<feature type="compositionally biased region" description="Low complexity" evidence="3">
    <location>
        <begin position="461"/>
        <end position="474"/>
    </location>
</feature>
<keyword evidence="6" id="KW-1185">Reference proteome</keyword>
<dbReference type="Proteomes" id="UP000242525">
    <property type="component" value="Unassembled WGS sequence"/>
</dbReference>
<feature type="domain" description="Rad21/Rec8-like protein N-terminal" evidence="4">
    <location>
        <begin position="1"/>
        <end position="95"/>
    </location>
</feature>
<evidence type="ECO:0000256" key="3">
    <source>
        <dbReference type="SAM" id="MobiDB-lite"/>
    </source>
</evidence>
<dbReference type="EMBL" id="CCBN010000008">
    <property type="protein sequence ID" value="CDO54524.1"/>
    <property type="molecule type" value="Genomic_DNA"/>
</dbReference>
<dbReference type="GO" id="GO:1990414">
    <property type="term" value="P:replication-born double-strand break repair via sister chromatid exchange"/>
    <property type="evidence" value="ECO:0007669"/>
    <property type="project" value="TreeGrafter"/>
</dbReference>
<proteinExistence type="predicted"/>
<evidence type="ECO:0000313" key="5">
    <source>
        <dbReference type="EMBL" id="CDO54524.1"/>
    </source>
</evidence>
<gene>
    <name evidence="5" type="ORF">BN980_GECA08s00527g</name>
</gene>
<dbReference type="STRING" id="1173061.A0A0J9XAM0"/>
<accession>A0A0J9XAM0</accession>
<evidence type="ECO:0000313" key="6">
    <source>
        <dbReference type="Proteomes" id="UP000242525"/>
    </source>
</evidence>
<evidence type="ECO:0000259" key="4">
    <source>
        <dbReference type="Pfam" id="PF04825"/>
    </source>
</evidence>
<dbReference type="OrthoDB" id="5427633at2759"/>
<evidence type="ECO:0000256" key="1">
    <source>
        <dbReference type="ARBA" id="ARBA00004123"/>
    </source>
</evidence>
<comment type="caution">
    <text evidence="5">The sequence shown here is derived from an EMBL/GenBank/DDBJ whole genome shotgun (WGS) entry which is preliminary data.</text>
</comment>
<name>A0A0J9XAM0_GEOCN</name>
<dbReference type="GO" id="GO:0007062">
    <property type="term" value="P:sister chromatid cohesion"/>
    <property type="evidence" value="ECO:0007669"/>
    <property type="project" value="InterPro"/>
</dbReference>
<dbReference type="GO" id="GO:0005634">
    <property type="term" value="C:nucleus"/>
    <property type="evidence" value="ECO:0007669"/>
    <property type="project" value="UniProtKB-SubCell"/>
</dbReference>
<dbReference type="Pfam" id="PF04825">
    <property type="entry name" value="Rad21_Rec8_N"/>
    <property type="match status" value="1"/>
</dbReference>
<comment type="subcellular location">
    <subcellularLocation>
        <location evidence="1">Nucleus</location>
    </subcellularLocation>
</comment>
<sequence>MFFSSEFLTNRTSGFSTAWLMATLGTKQMSGKINKQDILGTPVPQVCAMIEEPPAGPLALRLSSQLLYGVSLIYGQQIKYLLADVSGVRTQIMSFEEGERKRQFFAATAAVDLVTATGKRRRGNEIELQNDPAFSLDFFLLPGLPILERNSLVVEEEDGRTRNHHRLHGGAADISLQTAVDDTTLLNESIEQAAADQRNFLGSFLYEDERGLDALDNEVLGFNFGTNGELINEEDGENVPPRGRGWAMPATGDIPTRNNDHNRFDFDLPETNDDMAVYDGAHVLYEPGASSMDLDELRAAALNGQLNSEGFPLPVTNIGSTSANVNVAAATVAKQGSKRRRLCGFDDHIDLPIDALRDFRDNYHTHMLAAAVRRHQALVLSSARKHRTVTFSEFFQVAVGDPVYSTPTLARLFTLHGNLIHDKVKSRESGENTPPPVELGRTGSHPGSAGSSVGKKHRPGSESPSVPLSGSSPSMRGRLSSRMLPALSTSDLDLIPELPRDYIADADEELHRNLIFSSLGQAHGRSHKDHQQPLYTDNADIGPGVDNFFSLSSDAELLDYGSDAATANHKRNTEREATALFFSQLAPQNRMAVKSFAKMFSPTAFQQLQSQKMPGTRRIAAAAGFAQLLKMLSTRQARLIGSEQNDILFTI</sequence>
<evidence type="ECO:0000256" key="2">
    <source>
        <dbReference type="ARBA" id="ARBA00023242"/>
    </source>
</evidence>
<dbReference type="PANTHER" id="PTHR12585:SF69">
    <property type="entry name" value="FI11703P"/>
    <property type="match status" value="1"/>
</dbReference>
<dbReference type="PANTHER" id="PTHR12585">
    <property type="entry name" value="SCC1 / RAD21 FAMILY MEMBER"/>
    <property type="match status" value="1"/>
</dbReference>
<keyword evidence="2" id="KW-0539">Nucleus</keyword>
<dbReference type="GO" id="GO:0003682">
    <property type="term" value="F:chromatin binding"/>
    <property type="evidence" value="ECO:0007669"/>
    <property type="project" value="TreeGrafter"/>
</dbReference>